<name>A0A7W3IR63_9ACTN</name>
<reference evidence="4 5" key="1">
    <citation type="submission" date="2020-07" db="EMBL/GenBank/DDBJ databases">
        <title>Sequencing the genomes of 1000 actinobacteria strains.</title>
        <authorList>
            <person name="Klenk H.-P."/>
        </authorList>
    </citation>
    <scope>NUCLEOTIDE SEQUENCE [LARGE SCALE GENOMIC DNA]</scope>
    <source>
        <strain evidence="4 5">DSM 100723</strain>
    </source>
</reference>
<evidence type="ECO:0000259" key="3">
    <source>
        <dbReference type="Pfam" id="PF14016"/>
    </source>
</evidence>
<feature type="region of interest" description="Disordered" evidence="1">
    <location>
        <begin position="37"/>
        <end position="101"/>
    </location>
</feature>
<dbReference type="AlphaFoldDB" id="A0A7W3IR63"/>
<feature type="signal peptide" evidence="2">
    <location>
        <begin position="1"/>
        <end position="26"/>
    </location>
</feature>
<feature type="compositionally biased region" description="Low complexity" evidence="1">
    <location>
        <begin position="37"/>
        <end position="100"/>
    </location>
</feature>
<accession>A0A7W3IR63</accession>
<dbReference type="InterPro" id="IPR025326">
    <property type="entry name" value="DUF4232"/>
</dbReference>
<keyword evidence="5" id="KW-1185">Reference proteome</keyword>
<organism evidence="4 5">
    <name type="scientific">Microlunatus kandeliicorticis</name>
    <dbReference type="NCBI Taxonomy" id="1759536"/>
    <lineage>
        <taxon>Bacteria</taxon>
        <taxon>Bacillati</taxon>
        <taxon>Actinomycetota</taxon>
        <taxon>Actinomycetes</taxon>
        <taxon>Propionibacteriales</taxon>
        <taxon>Propionibacteriaceae</taxon>
        <taxon>Microlunatus</taxon>
    </lineage>
</organism>
<comment type="caution">
    <text evidence="4">The sequence shown here is derived from an EMBL/GenBank/DDBJ whole genome shotgun (WGS) entry which is preliminary data.</text>
</comment>
<sequence length="240" mass="23339">MNTMTRPAVLRRASAVLGAGALLVLAAGCGNGVQTTAAGSAVPAPSQSSVSPTSSTSPTPDDSTTSSSSGSGSSTATSTPSSSSESTSSSPSSTPAGTPTCTLGDLDLGVKTADGGGAAGSVYVLLTFTNTSASSCNLYGYPGVAFVGDKNGTQLGSAATRAENGKAGVVKLASGEATTALLQIANAGNFDAKSCAPTTSDGFRVYPPASTTAAYVPYKTQACQRTDVKQLQVSPVGTSG</sequence>
<keyword evidence="2" id="KW-0732">Signal</keyword>
<evidence type="ECO:0000256" key="2">
    <source>
        <dbReference type="SAM" id="SignalP"/>
    </source>
</evidence>
<dbReference type="EMBL" id="JACGWT010000002">
    <property type="protein sequence ID" value="MBA8793732.1"/>
    <property type="molecule type" value="Genomic_DNA"/>
</dbReference>
<feature type="chain" id="PRO_5038822896" description="DUF4232 domain-containing protein" evidence="2">
    <location>
        <begin position="27"/>
        <end position="240"/>
    </location>
</feature>
<dbReference type="PROSITE" id="PS51257">
    <property type="entry name" value="PROKAR_LIPOPROTEIN"/>
    <property type="match status" value="1"/>
</dbReference>
<proteinExistence type="predicted"/>
<dbReference type="Pfam" id="PF14016">
    <property type="entry name" value="DUF4232"/>
    <property type="match status" value="1"/>
</dbReference>
<evidence type="ECO:0000256" key="1">
    <source>
        <dbReference type="SAM" id="MobiDB-lite"/>
    </source>
</evidence>
<protein>
    <recommendedName>
        <fullName evidence="3">DUF4232 domain-containing protein</fullName>
    </recommendedName>
</protein>
<dbReference type="Proteomes" id="UP000523079">
    <property type="component" value="Unassembled WGS sequence"/>
</dbReference>
<evidence type="ECO:0000313" key="5">
    <source>
        <dbReference type="Proteomes" id="UP000523079"/>
    </source>
</evidence>
<feature type="domain" description="DUF4232" evidence="3">
    <location>
        <begin position="101"/>
        <end position="236"/>
    </location>
</feature>
<evidence type="ECO:0000313" key="4">
    <source>
        <dbReference type="EMBL" id="MBA8793732.1"/>
    </source>
</evidence>
<gene>
    <name evidence="4" type="ORF">FHX74_001337</name>
</gene>